<evidence type="ECO:0000313" key="2">
    <source>
        <dbReference type="Proteomes" id="UP000005297"/>
    </source>
</evidence>
<dbReference type="EMBL" id="AATS01000023">
    <property type="protein sequence ID" value="EAU53444.1"/>
    <property type="molecule type" value="Genomic_DNA"/>
</dbReference>
<sequence>MQAQAMAAAKGEAMPELGLPENLDALQQDIATLHDTAERWNARGQGGN</sequence>
<name>Q0EW24_9PROT</name>
<comment type="caution">
    <text evidence="1">The sequence shown here is derived from an EMBL/GenBank/DDBJ whole genome shotgun (WGS) entry which is preliminary data.</text>
</comment>
<dbReference type="AlphaFoldDB" id="Q0EW24"/>
<gene>
    <name evidence="1" type="ORF">SPV1_12877</name>
</gene>
<keyword evidence="2" id="KW-1185">Reference proteome</keyword>
<proteinExistence type="predicted"/>
<dbReference type="InParanoid" id="Q0EW24"/>
<organism evidence="1 2">
    <name type="scientific">Mariprofundus ferrooxydans PV-1</name>
    <dbReference type="NCBI Taxonomy" id="314345"/>
    <lineage>
        <taxon>Bacteria</taxon>
        <taxon>Pseudomonadati</taxon>
        <taxon>Pseudomonadota</taxon>
        <taxon>Candidatius Mariprofundia</taxon>
        <taxon>Mariprofundales</taxon>
        <taxon>Mariprofundaceae</taxon>
        <taxon>Mariprofundus</taxon>
    </lineage>
</organism>
<protein>
    <submittedName>
        <fullName evidence="1">Uncharacterized protein</fullName>
    </submittedName>
</protein>
<reference evidence="1 2" key="1">
    <citation type="submission" date="2006-09" db="EMBL/GenBank/DDBJ databases">
        <authorList>
            <person name="Emerson D."/>
            <person name="Ferriera S."/>
            <person name="Johnson J."/>
            <person name="Kravitz S."/>
            <person name="Halpern A."/>
            <person name="Remington K."/>
            <person name="Beeson K."/>
            <person name="Tran B."/>
            <person name="Rogers Y.-H."/>
            <person name="Friedman R."/>
            <person name="Venter J.C."/>
        </authorList>
    </citation>
    <scope>NUCLEOTIDE SEQUENCE [LARGE SCALE GENOMIC DNA]</scope>
    <source>
        <strain evidence="1 2">PV-1</strain>
    </source>
</reference>
<dbReference type="HOGENOM" id="CLU_3154596_0_0_0"/>
<accession>Q0EW24</accession>
<dbReference type="Proteomes" id="UP000005297">
    <property type="component" value="Unassembled WGS sequence"/>
</dbReference>
<evidence type="ECO:0000313" key="1">
    <source>
        <dbReference type="EMBL" id="EAU53444.1"/>
    </source>
</evidence>